<name>A0A1I4G400_9PROT</name>
<organism evidence="1 2">
    <name type="scientific">Nitrosomonas aestuarii</name>
    <dbReference type="NCBI Taxonomy" id="52441"/>
    <lineage>
        <taxon>Bacteria</taxon>
        <taxon>Pseudomonadati</taxon>
        <taxon>Pseudomonadota</taxon>
        <taxon>Betaproteobacteria</taxon>
        <taxon>Nitrosomonadales</taxon>
        <taxon>Nitrosomonadaceae</taxon>
        <taxon>Nitrosomonas</taxon>
    </lineage>
</organism>
<accession>A0A1I4G400</accession>
<proteinExistence type="predicted"/>
<dbReference type="EMBL" id="FOSP01000047">
    <property type="protein sequence ID" value="SFL24754.1"/>
    <property type="molecule type" value="Genomic_DNA"/>
</dbReference>
<dbReference type="AlphaFoldDB" id="A0A1I4G400"/>
<reference evidence="2" key="1">
    <citation type="submission" date="2016-10" db="EMBL/GenBank/DDBJ databases">
        <authorList>
            <person name="Varghese N."/>
            <person name="Submissions S."/>
        </authorList>
    </citation>
    <scope>NUCLEOTIDE SEQUENCE [LARGE SCALE GENOMIC DNA]</scope>
    <source>
        <strain evidence="2">Nm69</strain>
    </source>
</reference>
<sequence>MKITVPRAAAESGTLRVWLRRIPEASDTVHAFRLGPDGKPNVEVGRAEVYGRGHGSAATERVMLLFRLRSQDGIVPVVANEVLELLVETPGSEGYADVELDILEIL</sequence>
<evidence type="ECO:0000313" key="1">
    <source>
        <dbReference type="EMBL" id="SFL24754.1"/>
    </source>
</evidence>
<dbReference type="STRING" id="52441.SAMN05216302_104712"/>
<keyword evidence="2" id="KW-1185">Reference proteome</keyword>
<evidence type="ECO:0000313" key="2">
    <source>
        <dbReference type="Proteomes" id="UP000199533"/>
    </source>
</evidence>
<dbReference type="Proteomes" id="UP000199533">
    <property type="component" value="Unassembled WGS sequence"/>
</dbReference>
<protein>
    <submittedName>
        <fullName evidence="1">Uncharacterized protein</fullName>
    </submittedName>
</protein>
<dbReference type="RefSeq" id="WP_090702919.1">
    <property type="nucleotide sequence ID" value="NZ_FOSP01000047.1"/>
</dbReference>
<gene>
    <name evidence="1" type="ORF">SAMN05216302_104712</name>
</gene>